<organism evidence="2 3">
    <name type="scientific">Arthrobacter phage Bolt007</name>
    <dbReference type="NCBI Taxonomy" id="3017297"/>
    <lineage>
        <taxon>Viruses</taxon>
        <taxon>Duplodnaviria</taxon>
        <taxon>Heunggongvirae</taxon>
        <taxon>Uroviricota</taxon>
        <taxon>Caudoviricetes</taxon>
        <taxon>Berryhillviridae</taxon>
        <taxon>Lilmacvirus</taxon>
        <taxon>Lilmacvirus bolt007</taxon>
    </lineage>
</organism>
<proteinExistence type="predicted"/>
<sequence length="60" mass="6852">MSAEVVKLPVPRRWRAWCESCQDGVQGVKPTVVRWADRHNAARHKTPTPAVDREQYVPGK</sequence>
<feature type="compositionally biased region" description="Basic and acidic residues" evidence="1">
    <location>
        <begin position="51"/>
        <end position="60"/>
    </location>
</feature>
<feature type="region of interest" description="Disordered" evidence="1">
    <location>
        <begin position="40"/>
        <end position="60"/>
    </location>
</feature>
<evidence type="ECO:0000313" key="2">
    <source>
        <dbReference type="EMBL" id="WBF79036.1"/>
    </source>
</evidence>
<keyword evidence="3" id="KW-1185">Reference proteome</keyword>
<dbReference type="EMBL" id="OP985600">
    <property type="protein sequence ID" value="WBF79036.1"/>
    <property type="molecule type" value="Genomic_DNA"/>
</dbReference>
<accession>A0AA49E548</accession>
<dbReference type="Proteomes" id="UP001212175">
    <property type="component" value="Segment"/>
</dbReference>
<protein>
    <submittedName>
        <fullName evidence="2">Uncharacterized protein</fullName>
    </submittedName>
</protein>
<gene>
    <name evidence="2" type="primary">68</name>
    <name evidence="2" type="ORF">SEA_BOLT007_68</name>
</gene>
<evidence type="ECO:0000256" key="1">
    <source>
        <dbReference type="SAM" id="MobiDB-lite"/>
    </source>
</evidence>
<name>A0AA49E548_9CAUD</name>
<evidence type="ECO:0000313" key="3">
    <source>
        <dbReference type="Proteomes" id="UP001212175"/>
    </source>
</evidence>
<reference evidence="2 3" key="1">
    <citation type="submission" date="2022-12" db="EMBL/GenBank/DDBJ databases">
        <authorList>
            <person name="Batteikh M."/>
            <person name="Krug K."/>
            <person name="Kamarzar M."/>
            <person name="Huq N."/>
            <person name="Esparza P.D."/>
            <person name="Ma Y."/>
            <person name="Wang J.Y."/>
            <person name="Fleming H.S."/>
            <person name="Wright N.E."/>
            <person name="Melkote A."/>
            <person name="Senthilvelan J."/>
            <person name="Rajiv S."/>
            <person name="Paek B.H."/>
            <person name="Gonzalez C."/>
            <person name="Abuwarda M."/>
            <person name="Niazmandi K."/>
            <person name="Whang A."/>
            <person name="Magaling J.T.M."/>
            <person name="Seeman S."/>
            <person name="Chai A.E."/>
            <person name="Zorawik M."/>
            <person name="Kasemsunt F."/>
            <person name="Garza D.R."/>
            <person name="Ngo R.T."/>
            <person name="Reddi K."/>
            <person name="Freise A.C."/>
            <person name="Garcia-Vedrenne A.E."/>
            <person name="Garlena R.A."/>
            <person name="Russell D.A."/>
            <person name="Jacobs-Sera D."/>
            <person name="Hatfull G.F."/>
        </authorList>
    </citation>
    <scope>NUCLEOTIDE SEQUENCE [LARGE SCALE GENOMIC DNA]</scope>
</reference>